<dbReference type="CDD" id="cd03801">
    <property type="entry name" value="GT4_PimA-like"/>
    <property type="match status" value="1"/>
</dbReference>
<sequence>MNHDVLEEDMLRPATRSALDELTSVPGAPPARRPAALRANRTVRIAIVHDWLVTYAGAEKVLEQIIACFPDADLFSLVDFLDDRSFLRGKPVTTSFIQKLPFARSKYRSYLPLMPLAIEQLDVSAYDVVISSSHAVAKGILTGPDQVHVSYVHSPIRYAWDLQHQYLQQSKLTSGPKSALARLILHYIRNWDIRTSNSVDGFVANSEFIARRIKKVYQREAQVIFPPVDVEAFSLCTEKEDFYLTASRMVPYKKIDLIVEAFARMPERRLVVIGDGPDMEKIRAKAGPNVEIMGYQPFKVLKDHMSRAKAFIFAAEEDFGISVVEAQACGTPVIAFGKGGALETVRDLSLSAPTGMFFDEQNADAIIDAVGRFDDHAHQFSPAHCRRNAEQFSAANFRERFFAHVRASVPALRAAKLPPYVPYQAQPGAQAVADAPRILAVDQSGVLGGAELSLLEIVKALRSRIEVVLFDDGPFRTALAKTGVDVNVLDAGALRHVRKQGGSLPKGQALKGLVSLVRATAKRARNVDVIYANTQRAMVIGALAGKLARRPVVWHLRDIVSPEHFGGKQLAIIKWCARFGLAHVIANSAASARAFADLTQFDSKRVDVVFNGISAEPFDALRAVPRAALRERLNLPQDAFLVGSFSRLARWKGQHVLLEAMVLNPQMHAVLVGAPLFGEDQYEIELHAFVAAHNLGERVHFLGFQHDIPACMCAVDAVVHTSITPEPFGRVIVEGMLARRPVVAARAGGVLEIIDDHENGVLCTPGDAHMLADTLAELRSNDELRERLVRNGYQTALSRFGTQSYVEGVARILKGVAGR</sequence>
<dbReference type="RefSeq" id="WP_085481310.1">
    <property type="nucleotide sequence ID" value="NZ_FXAT01000002.1"/>
</dbReference>
<dbReference type="InterPro" id="IPR050194">
    <property type="entry name" value="Glycosyltransferase_grp1"/>
</dbReference>
<protein>
    <submittedName>
        <fullName evidence="3">Glycosyltransferase involved in cell wall bisynthesis</fullName>
    </submittedName>
</protein>
<accession>A0A1X7J2H3</accession>
<reference evidence="4" key="1">
    <citation type="submission" date="2017-04" db="EMBL/GenBank/DDBJ databases">
        <authorList>
            <person name="Varghese N."/>
            <person name="Submissions S."/>
        </authorList>
    </citation>
    <scope>NUCLEOTIDE SEQUENCE [LARGE SCALE GENOMIC DNA]</scope>
    <source>
        <strain evidence="4">LMG 29540</strain>
    </source>
</reference>
<evidence type="ECO:0000313" key="4">
    <source>
        <dbReference type="Proteomes" id="UP000193228"/>
    </source>
</evidence>
<keyword evidence="4" id="KW-1185">Reference proteome</keyword>
<feature type="domain" description="Glycosyltransferase subfamily 4-like N-terminal" evidence="2">
    <location>
        <begin position="91"/>
        <end position="231"/>
    </location>
</feature>
<feature type="domain" description="Glycosyl transferase family 1" evidence="1">
    <location>
        <begin position="238"/>
        <end position="373"/>
    </location>
</feature>
<feature type="domain" description="Glycosyltransferase subfamily 4-like N-terminal" evidence="2">
    <location>
        <begin position="448"/>
        <end position="615"/>
    </location>
</feature>
<dbReference type="InterPro" id="IPR028098">
    <property type="entry name" value="Glyco_trans_4-like_N"/>
</dbReference>
<dbReference type="SUPFAM" id="SSF53756">
    <property type="entry name" value="UDP-Glycosyltransferase/glycogen phosphorylase"/>
    <property type="match status" value="2"/>
</dbReference>
<evidence type="ECO:0000259" key="1">
    <source>
        <dbReference type="Pfam" id="PF00534"/>
    </source>
</evidence>
<dbReference type="GO" id="GO:0016757">
    <property type="term" value="F:glycosyltransferase activity"/>
    <property type="evidence" value="ECO:0007669"/>
    <property type="project" value="InterPro"/>
</dbReference>
<feature type="domain" description="Glycosyl transferase family 1" evidence="1">
    <location>
        <begin position="627"/>
        <end position="794"/>
    </location>
</feature>
<dbReference type="Proteomes" id="UP000193228">
    <property type="component" value="Unassembled WGS sequence"/>
</dbReference>
<dbReference type="PANTHER" id="PTHR45947:SF3">
    <property type="entry name" value="SULFOQUINOVOSYL TRANSFERASE SQD2"/>
    <property type="match status" value="1"/>
</dbReference>
<dbReference type="AlphaFoldDB" id="A0A1X7J2H3"/>
<dbReference type="PANTHER" id="PTHR45947">
    <property type="entry name" value="SULFOQUINOVOSYL TRANSFERASE SQD2"/>
    <property type="match status" value="1"/>
</dbReference>
<evidence type="ECO:0000259" key="2">
    <source>
        <dbReference type="Pfam" id="PF13439"/>
    </source>
</evidence>
<dbReference type="InterPro" id="IPR001296">
    <property type="entry name" value="Glyco_trans_1"/>
</dbReference>
<organism evidence="3 4">
    <name type="scientific">Paraburkholderia susongensis</name>
    <dbReference type="NCBI Taxonomy" id="1515439"/>
    <lineage>
        <taxon>Bacteria</taxon>
        <taxon>Pseudomonadati</taxon>
        <taxon>Pseudomonadota</taxon>
        <taxon>Betaproteobacteria</taxon>
        <taxon>Burkholderiales</taxon>
        <taxon>Burkholderiaceae</taxon>
        <taxon>Paraburkholderia</taxon>
    </lineage>
</organism>
<dbReference type="Pfam" id="PF00534">
    <property type="entry name" value="Glycos_transf_1"/>
    <property type="match status" value="2"/>
</dbReference>
<dbReference type="Gene3D" id="3.40.50.2000">
    <property type="entry name" value="Glycogen Phosphorylase B"/>
    <property type="match status" value="4"/>
</dbReference>
<dbReference type="STRING" id="1515439.SAMN06265784_102134"/>
<gene>
    <name evidence="3" type="ORF">SAMN06265784_102134</name>
</gene>
<name>A0A1X7J2H3_9BURK</name>
<evidence type="ECO:0000313" key="3">
    <source>
        <dbReference type="EMBL" id="SMG21813.1"/>
    </source>
</evidence>
<proteinExistence type="predicted"/>
<dbReference type="EMBL" id="FXAT01000002">
    <property type="protein sequence ID" value="SMG21813.1"/>
    <property type="molecule type" value="Genomic_DNA"/>
</dbReference>
<keyword evidence="3" id="KW-0808">Transferase</keyword>
<dbReference type="OrthoDB" id="9801609at2"/>
<dbReference type="Pfam" id="PF13439">
    <property type="entry name" value="Glyco_transf_4"/>
    <property type="match status" value="2"/>
</dbReference>
<dbReference type="CDD" id="cd03804">
    <property type="entry name" value="GT4_WbaZ-like"/>
    <property type="match status" value="1"/>
</dbReference>